<evidence type="ECO:0000313" key="2">
    <source>
        <dbReference type="EMBL" id="WDE02073.1"/>
    </source>
</evidence>
<dbReference type="EMBL" id="CP059735">
    <property type="protein sequence ID" value="WDE02073.1"/>
    <property type="molecule type" value="Genomic_DNA"/>
</dbReference>
<feature type="compositionally biased region" description="Basic and acidic residues" evidence="1">
    <location>
        <begin position="55"/>
        <end position="73"/>
    </location>
</feature>
<dbReference type="RefSeq" id="WP_044832105.1">
    <property type="nucleotide sequence ID" value="NZ_CP059735.1"/>
</dbReference>
<feature type="region of interest" description="Disordered" evidence="1">
    <location>
        <begin position="50"/>
        <end position="73"/>
    </location>
</feature>
<sequence>MANICIKYIHLIMIKNPSKLLGYYSMTESVNIFLFNPYKRGSRMGCCGGCGGEGHQPENKQETEEKTESSEEE</sequence>
<dbReference type="KEGG" id="tact:SG35_021400"/>
<dbReference type="Proteomes" id="UP000032568">
    <property type="component" value="Chromosome"/>
</dbReference>
<protein>
    <submittedName>
        <fullName evidence="2">Uncharacterized protein</fullName>
    </submittedName>
</protein>
<evidence type="ECO:0000313" key="3">
    <source>
        <dbReference type="Proteomes" id="UP000032568"/>
    </source>
</evidence>
<name>A0AAE9YWC5_9GAMM</name>
<dbReference type="AlphaFoldDB" id="A0AAE9YWC5"/>
<evidence type="ECO:0000256" key="1">
    <source>
        <dbReference type="SAM" id="MobiDB-lite"/>
    </source>
</evidence>
<gene>
    <name evidence="2" type="ORF">SG35_021400</name>
</gene>
<reference evidence="2 3" key="1">
    <citation type="journal article" date="2015" name="Genome Announc.">
        <title>Draft Genome Sequences of Marine Isolates of Thalassomonas viridans and Thalassomonas actiniarum.</title>
        <authorList>
            <person name="Olonade I."/>
            <person name="van Zyl L.J."/>
            <person name="Trindade M."/>
        </authorList>
    </citation>
    <scope>NUCLEOTIDE SEQUENCE [LARGE SCALE GENOMIC DNA]</scope>
    <source>
        <strain evidence="2 3">A5K-106</strain>
    </source>
</reference>
<keyword evidence="3" id="KW-1185">Reference proteome</keyword>
<organism evidence="2 3">
    <name type="scientific">Thalassomonas actiniarum</name>
    <dbReference type="NCBI Taxonomy" id="485447"/>
    <lineage>
        <taxon>Bacteria</taxon>
        <taxon>Pseudomonadati</taxon>
        <taxon>Pseudomonadota</taxon>
        <taxon>Gammaproteobacteria</taxon>
        <taxon>Alteromonadales</taxon>
        <taxon>Colwelliaceae</taxon>
        <taxon>Thalassomonas</taxon>
    </lineage>
</organism>
<proteinExistence type="predicted"/>
<accession>A0AAE9YWC5</accession>
<reference evidence="2 3" key="2">
    <citation type="journal article" date="2022" name="Mar. Drugs">
        <title>Bioassay-Guided Fractionation Leads to the Detection of Cholic Acid Generated by the Rare Thalassomonas sp.</title>
        <authorList>
            <person name="Pheiffer F."/>
            <person name="Schneider Y.K."/>
            <person name="Hansen E.H."/>
            <person name="Andersen J.H."/>
            <person name="Isaksson J."/>
            <person name="Busche T."/>
            <person name="R C."/>
            <person name="Kalinowski J."/>
            <person name="Zyl L.V."/>
            <person name="Trindade M."/>
        </authorList>
    </citation>
    <scope>NUCLEOTIDE SEQUENCE [LARGE SCALE GENOMIC DNA]</scope>
    <source>
        <strain evidence="2 3">A5K-106</strain>
    </source>
</reference>